<dbReference type="Proteomes" id="UP000355283">
    <property type="component" value="Unassembled WGS sequence"/>
</dbReference>
<comment type="caution">
    <text evidence="5">The sequence shown here is derived from an EMBL/GenBank/DDBJ whole genome shotgun (WGS) entry which is preliminary data.</text>
</comment>
<sequence length="470" mass="51306">MRLPDRPHQDGGIVIILGMPPGFEFGIDMQINQVGPHFRGVAGVPMGIHLLTFGTGKGLRQGFFINITRPYEVIVKSWNALDEELIEEGTGLPEGSMRSLLDALQRGELNKHLGAYPDRAQGGLWRQLTKYVTADVLSMCGLALETRILPGDWEEENVRSRGAGEEAGEVVSLCPGGGRAAVFTDMGVRGRLRDKKDMTPATLTRYHMDRSELLEDTLRDVYSKMPGSSSTAATAAKKPSPSSLPSPPPPSSPSAWMNLLGEQQLGFLLFLNLFSMAGLRHWKETTALLCQVSSALPRHLHLFRAFLKLLRVQLQTAPSDFFVDEDEVGKGSFLAPSLQSLMRNVREAREEGGGDDILRCARTFAAAMEKDFPGLELERQLDMTGVDVGEGLTEGEEGEEGPQVLPWEEYERIMRGPTAEEEDCGASGQADEGRLREQERSVRPLETLGEEEAGIGVSGDEAGTGGREGT</sequence>
<feature type="domain" description="AAR2 C-terminal" evidence="3">
    <location>
        <begin position="195"/>
        <end position="372"/>
    </location>
</feature>
<dbReference type="OrthoDB" id="201752at2759"/>
<dbReference type="InterPro" id="IPR007946">
    <property type="entry name" value="AAR2"/>
</dbReference>
<protein>
    <recommendedName>
        <fullName evidence="7">AAR2 splicing factor homolog</fullName>
    </recommendedName>
</protein>
<evidence type="ECO:0000259" key="3">
    <source>
        <dbReference type="Pfam" id="PF05282"/>
    </source>
</evidence>
<dbReference type="CDD" id="cd13777">
    <property type="entry name" value="Aar2_N"/>
    <property type="match status" value="1"/>
</dbReference>
<dbReference type="InterPro" id="IPR033648">
    <property type="entry name" value="AAR2_C"/>
</dbReference>
<dbReference type="Pfam" id="PF20981">
    <property type="entry name" value="AAR2_1st"/>
    <property type="match status" value="1"/>
</dbReference>
<dbReference type="InterPro" id="IPR033647">
    <property type="entry name" value="Aar2_N"/>
</dbReference>
<feature type="region of interest" description="Disordered" evidence="2">
    <location>
        <begin position="417"/>
        <end position="470"/>
    </location>
</feature>
<evidence type="ECO:0000313" key="6">
    <source>
        <dbReference type="Proteomes" id="UP000355283"/>
    </source>
</evidence>
<proteinExistence type="inferred from homology"/>
<dbReference type="PANTHER" id="PTHR12689">
    <property type="entry name" value="A1 CISTRON SPLICING FACTOR AAR2-RELATED"/>
    <property type="match status" value="1"/>
</dbReference>
<comment type="similarity">
    <text evidence="1">Belongs to the AAR2 family.</text>
</comment>
<evidence type="ECO:0000259" key="4">
    <source>
        <dbReference type="Pfam" id="PF20981"/>
    </source>
</evidence>
<dbReference type="AlphaFoldDB" id="A0A4D9CZN6"/>
<feature type="compositionally biased region" description="Low complexity" evidence="2">
    <location>
        <begin position="228"/>
        <end position="241"/>
    </location>
</feature>
<dbReference type="InterPro" id="IPR038514">
    <property type="entry name" value="AAR2_C_sf"/>
</dbReference>
<dbReference type="InterPro" id="IPR038516">
    <property type="entry name" value="AAR2_N_sf"/>
</dbReference>
<feature type="region of interest" description="Disordered" evidence="2">
    <location>
        <begin position="225"/>
        <end position="254"/>
    </location>
</feature>
<dbReference type="Gene3D" id="2.60.34.20">
    <property type="match status" value="1"/>
</dbReference>
<feature type="domain" description="AAR2 N-terminal" evidence="4">
    <location>
        <begin position="11"/>
        <end position="139"/>
    </location>
</feature>
<organism evidence="5 6">
    <name type="scientific">Nannochloropsis salina CCMP1776</name>
    <dbReference type="NCBI Taxonomy" id="1027361"/>
    <lineage>
        <taxon>Eukaryota</taxon>
        <taxon>Sar</taxon>
        <taxon>Stramenopiles</taxon>
        <taxon>Ochrophyta</taxon>
        <taxon>Eustigmatophyceae</taxon>
        <taxon>Eustigmatales</taxon>
        <taxon>Monodopsidaceae</taxon>
        <taxon>Microchloropsis</taxon>
        <taxon>Microchloropsis salina</taxon>
    </lineage>
</organism>
<feature type="compositionally biased region" description="Basic and acidic residues" evidence="2">
    <location>
        <begin position="431"/>
        <end position="443"/>
    </location>
</feature>
<evidence type="ECO:0000256" key="2">
    <source>
        <dbReference type="SAM" id="MobiDB-lite"/>
    </source>
</evidence>
<evidence type="ECO:0000313" key="5">
    <source>
        <dbReference type="EMBL" id="TFJ84640.1"/>
    </source>
</evidence>
<dbReference type="Pfam" id="PF05282">
    <property type="entry name" value="AAR2"/>
    <property type="match status" value="1"/>
</dbReference>
<name>A0A4D9CZN6_9STRA</name>
<dbReference type="CDD" id="cd13778">
    <property type="entry name" value="Aar2_C"/>
    <property type="match status" value="1"/>
</dbReference>
<dbReference type="Gene3D" id="1.25.40.550">
    <property type="entry name" value="Aar2, C-terminal domain-like"/>
    <property type="match status" value="1"/>
</dbReference>
<dbReference type="EMBL" id="SDOX01000018">
    <property type="protein sequence ID" value="TFJ84640.1"/>
    <property type="molecule type" value="Genomic_DNA"/>
</dbReference>
<evidence type="ECO:0000256" key="1">
    <source>
        <dbReference type="ARBA" id="ARBA00006281"/>
    </source>
</evidence>
<dbReference type="PANTHER" id="PTHR12689:SF4">
    <property type="entry name" value="PROTEIN AAR2 HOMOLOG"/>
    <property type="match status" value="1"/>
</dbReference>
<reference evidence="5 6" key="1">
    <citation type="submission" date="2019-01" db="EMBL/GenBank/DDBJ databases">
        <title>Nuclear Genome Assembly of the Microalgal Biofuel strain Nannochloropsis salina CCMP1776.</title>
        <authorList>
            <person name="Hovde B."/>
        </authorList>
    </citation>
    <scope>NUCLEOTIDE SEQUENCE [LARGE SCALE GENOMIC DNA]</scope>
    <source>
        <strain evidence="5 6">CCMP1776</strain>
    </source>
</reference>
<dbReference type="GO" id="GO:0000244">
    <property type="term" value="P:spliceosomal tri-snRNP complex assembly"/>
    <property type="evidence" value="ECO:0007669"/>
    <property type="project" value="TreeGrafter"/>
</dbReference>
<evidence type="ECO:0008006" key="7">
    <source>
        <dbReference type="Google" id="ProtNLM"/>
    </source>
</evidence>
<feature type="compositionally biased region" description="Pro residues" evidence="2">
    <location>
        <begin position="242"/>
        <end position="252"/>
    </location>
</feature>
<keyword evidence="6" id="KW-1185">Reference proteome</keyword>
<gene>
    <name evidence="5" type="ORF">NSK_004105</name>
</gene>
<accession>A0A4D9CZN6</accession>